<dbReference type="GO" id="GO:0008270">
    <property type="term" value="F:zinc ion binding"/>
    <property type="evidence" value="ECO:0007669"/>
    <property type="project" value="InterPro"/>
</dbReference>
<dbReference type="OrthoDB" id="3199820at2759"/>
<feature type="compositionally biased region" description="Basic and acidic residues" evidence="1">
    <location>
        <begin position="657"/>
        <end position="666"/>
    </location>
</feature>
<feature type="compositionally biased region" description="Polar residues" evidence="1">
    <location>
        <begin position="486"/>
        <end position="495"/>
    </location>
</feature>
<protein>
    <recommendedName>
        <fullName evidence="2">Ams2/SPT21 N-terminal domain-containing protein</fullName>
    </recommendedName>
</protein>
<evidence type="ECO:0000256" key="1">
    <source>
        <dbReference type="SAM" id="MobiDB-lite"/>
    </source>
</evidence>
<feature type="region of interest" description="Disordered" evidence="1">
    <location>
        <begin position="1"/>
        <end position="49"/>
    </location>
</feature>
<dbReference type="GO" id="GO:0030466">
    <property type="term" value="P:silent mating-type cassette heterochromatin formation"/>
    <property type="evidence" value="ECO:0007669"/>
    <property type="project" value="TreeGrafter"/>
</dbReference>
<dbReference type="EMBL" id="CP031386">
    <property type="protein sequence ID" value="QPG96817.1"/>
    <property type="molecule type" value="Genomic_DNA"/>
</dbReference>
<dbReference type="GO" id="GO:0006357">
    <property type="term" value="P:regulation of transcription by RNA polymerase II"/>
    <property type="evidence" value="ECO:0007669"/>
    <property type="project" value="TreeGrafter"/>
</dbReference>
<dbReference type="Gene3D" id="3.30.50.10">
    <property type="entry name" value="Erythroid Transcription Factor GATA-1, subunit A"/>
    <property type="match status" value="1"/>
</dbReference>
<feature type="compositionally biased region" description="Pro residues" evidence="1">
    <location>
        <begin position="498"/>
        <end position="511"/>
    </location>
</feature>
<feature type="compositionally biased region" description="Low complexity" evidence="1">
    <location>
        <begin position="772"/>
        <end position="786"/>
    </location>
</feature>
<gene>
    <name evidence="3" type="ORF">C2857_005320</name>
</gene>
<feature type="compositionally biased region" description="Polar residues" evidence="1">
    <location>
        <begin position="430"/>
        <end position="459"/>
    </location>
</feature>
<feature type="region of interest" description="Disordered" evidence="1">
    <location>
        <begin position="1150"/>
        <end position="1182"/>
    </location>
</feature>
<feature type="compositionally biased region" description="Pro residues" evidence="1">
    <location>
        <begin position="624"/>
        <end position="636"/>
    </location>
</feature>
<dbReference type="Pfam" id="PF25823">
    <property type="entry name" value="Ams2-SPT21_N"/>
    <property type="match status" value="1"/>
</dbReference>
<feature type="compositionally biased region" description="Basic and acidic residues" evidence="1">
    <location>
        <begin position="964"/>
        <end position="976"/>
    </location>
</feature>
<dbReference type="InterPro" id="IPR013088">
    <property type="entry name" value="Znf_NHR/GATA"/>
</dbReference>
<name>A0A7S9KPG8_EPIFF</name>
<feature type="region of interest" description="Disordered" evidence="1">
    <location>
        <begin position="830"/>
        <end position="851"/>
    </location>
</feature>
<feature type="region of interest" description="Disordered" evidence="1">
    <location>
        <begin position="1114"/>
        <end position="1136"/>
    </location>
</feature>
<sequence length="1324" mass="142089">MASPMPIAPMGSGPWNGQHAQHQQLPPQQKSHRRNQMPPQAEADESGVQVRPVGLKVHYTFDKDSKVNCLARYPQTLHVQTVPIDETNSIGIIDLRSCIHAIMECSPELAGQETDYTIYAVDFSEPDTPLVGQGLLSWALNSMRNDSMMQQPKMVTGRVTKNVLGVFGGGNRETLEVRLRLAVAARPNSHMRHDTTDMQQNRPMESAMTPTGTSEWNSCVQSNPHIGQSQTQMSNVSRVASPALSQGHGHHPSMMGRCDSFGPVHHHQQMAAAAQELQRIAPMPMDTSEQRTDGAAAASSRPSSRASNRAPRRKQPTGRPRGRPRKKAMEGNTSGYEDGTEGEDAGPAKKRAKTTVVERASPNPFASDPESLRVAASTSGSLRNFRPVLANIDPASGNNSHLQEIPRAPTPVPEGPQRGLQGRGPGSASMLRQESTLSQQPAPNNSSFVEFRQSMSPNQEDGRSPDSIAPTPTYSDGSPADIGSSPPVQRTTPFIRSSPPPSSPVLPPMPSGEPLLRDTRFAADDLDKLLGDEQPLQVAPNPIHHPRAVRARKPTEARNASGVPIKVFQMQAGLSGQDLVHICSYNTPQPNSTPSQAPADSQSLPPLKKPPVRMAAKKKKRQPASPPAMAPTPPPTTDAVENEKPVNPILTVEEAGVEDKMEKGTEDTTENMAAERSPVIAPETTIEPSPPAGVEECSEEQEGQRGFEPPPPAAPPVAPPVAPSAAPSAASPAASPAAPPATSKASRQPGRSQSAGPLALPAVPASEPAGPSSLSRSMAAESSCAAPPAPSTLQRAASTGPLTLPIPASDPVVSIASASDEALLESLVAGSDAIPPPSSPPTMTRSNKNHVKKHAIKQRLEAAIMNGEMPPYCSNCGAIETPTWRKIWVQEKEGVPEYCEYSVEPGKVTAIEILRRDADEKPTLHRLIKKNIGGDDDKTKWQELLLCNPCGIWLTKCKSHRPQDRWDRDASRLGQERRKRNSGRSTSRPKRSRAKSDGLLNPTSDAYFHTDALAPMEPSSPKQQEGEVVSETQQDQDMGHREEASASLDAQSNPGSTRSRASRGSGTVMSPIDVEFDDAVGSTKRLLFPSPRKEGVLKTLGELDVNVVQTPDDCRPKGISDGKENLATTSTDNQYSEDDDIDALFKSPTVARPCTPLPNANAETPKEPFKTPTRPMSSHRPITRSISRSIRSVRSAASPGQKIVVLRTPTMTPRATFGFPGSAGRRRSPRNHQGEFELFDTPISRTISQMFSDGTGYGENDLDLSNLPCLDGNGGGLIDFGNLLSTDAIMPSSPPKNGSMSFDYHATASVWASWDLDANCTDTS</sequence>
<dbReference type="GO" id="GO:0000183">
    <property type="term" value="P:rDNA heterochromatin formation"/>
    <property type="evidence" value="ECO:0007669"/>
    <property type="project" value="TreeGrafter"/>
</dbReference>
<feature type="compositionally biased region" description="Low complexity" evidence="1">
    <location>
        <begin position="723"/>
        <end position="736"/>
    </location>
</feature>
<accession>A0A7S9KPG8</accession>
<feature type="compositionally biased region" description="Low complexity" evidence="1">
    <location>
        <begin position="295"/>
        <end position="309"/>
    </location>
</feature>
<feature type="domain" description="Ams2/SPT21 N-terminal" evidence="2">
    <location>
        <begin position="48"/>
        <end position="182"/>
    </location>
</feature>
<feature type="compositionally biased region" description="Basic and acidic residues" evidence="1">
    <location>
        <begin position="1114"/>
        <end position="1124"/>
    </location>
</feature>
<feature type="region of interest" description="Disordered" evidence="1">
    <location>
        <begin position="585"/>
        <end position="797"/>
    </location>
</feature>
<feature type="region of interest" description="Disordered" evidence="1">
    <location>
        <begin position="531"/>
        <end position="557"/>
    </location>
</feature>
<feature type="compositionally biased region" description="Low complexity" evidence="1">
    <location>
        <begin position="18"/>
        <end position="29"/>
    </location>
</feature>
<organism evidence="3 4">
    <name type="scientific">Epichloe festucae (strain Fl1)</name>
    <dbReference type="NCBI Taxonomy" id="877507"/>
    <lineage>
        <taxon>Eukaryota</taxon>
        <taxon>Fungi</taxon>
        <taxon>Dikarya</taxon>
        <taxon>Ascomycota</taxon>
        <taxon>Pezizomycotina</taxon>
        <taxon>Sordariomycetes</taxon>
        <taxon>Hypocreomycetidae</taxon>
        <taxon>Hypocreales</taxon>
        <taxon>Clavicipitaceae</taxon>
        <taxon>Epichloe</taxon>
    </lineage>
</organism>
<evidence type="ECO:0000313" key="3">
    <source>
        <dbReference type="EMBL" id="QPG96817.1"/>
    </source>
</evidence>
<reference evidence="3 4" key="1">
    <citation type="journal article" date="2018" name="PLoS Genet.">
        <title>Repeat elements organise 3D genome structure and mediate transcription in the filamentous fungus Epichloe festucae.</title>
        <authorList>
            <person name="Winter D.J."/>
            <person name="Ganley A.R.D."/>
            <person name="Young C.A."/>
            <person name="Liachko I."/>
            <person name="Schardl C.L."/>
            <person name="Dupont P.Y."/>
            <person name="Berry D."/>
            <person name="Ram A."/>
            <person name="Scott B."/>
            <person name="Cox M.P."/>
        </authorList>
    </citation>
    <scope>NUCLEOTIDE SEQUENCE [LARGE SCALE GENOMIC DNA]</scope>
    <source>
        <strain evidence="3 4">Fl1</strain>
    </source>
</reference>
<keyword evidence="4" id="KW-1185">Reference proteome</keyword>
<dbReference type="SUPFAM" id="SSF57716">
    <property type="entry name" value="Glucocorticoid receptor-like (DNA-binding domain)"/>
    <property type="match status" value="1"/>
</dbReference>
<feature type="compositionally biased region" description="Low complexity" evidence="1">
    <location>
        <begin position="1055"/>
        <end position="1067"/>
    </location>
</feature>
<feature type="compositionally biased region" description="Polar residues" evidence="1">
    <location>
        <begin position="743"/>
        <end position="755"/>
    </location>
</feature>
<feature type="compositionally biased region" description="Basic residues" evidence="1">
    <location>
        <begin position="977"/>
        <end position="993"/>
    </location>
</feature>
<evidence type="ECO:0000259" key="2">
    <source>
        <dbReference type="Pfam" id="PF25823"/>
    </source>
</evidence>
<dbReference type="PANTHER" id="PTHR39147:SF1">
    <property type="entry name" value="PROTEIN SPT21"/>
    <property type="match status" value="1"/>
</dbReference>
<proteinExistence type="predicted"/>
<feature type="region of interest" description="Disordered" evidence="1">
    <location>
        <begin position="964"/>
        <end position="1069"/>
    </location>
</feature>
<dbReference type="InterPro" id="IPR057725">
    <property type="entry name" value="Ams2-SPT21_N"/>
</dbReference>
<feature type="compositionally biased region" description="Pro residues" evidence="1">
    <location>
        <begin position="708"/>
        <end position="722"/>
    </location>
</feature>
<evidence type="ECO:0000313" key="4">
    <source>
        <dbReference type="Proteomes" id="UP000594364"/>
    </source>
</evidence>
<feature type="compositionally biased region" description="Basic residues" evidence="1">
    <location>
        <begin position="310"/>
        <end position="326"/>
    </location>
</feature>
<dbReference type="InterPro" id="IPR042403">
    <property type="entry name" value="Spt21/Ams2"/>
</dbReference>
<feature type="compositionally biased region" description="Polar residues" evidence="1">
    <location>
        <begin position="585"/>
        <end position="604"/>
    </location>
</feature>
<feature type="region of interest" description="Disordered" evidence="1">
    <location>
        <begin position="286"/>
        <end position="372"/>
    </location>
</feature>
<dbReference type="PANTHER" id="PTHR39147">
    <property type="entry name" value="PROTEIN SPT21"/>
    <property type="match status" value="1"/>
</dbReference>
<feature type="region of interest" description="Disordered" evidence="1">
    <location>
        <begin position="392"/>
        <end position="516"/>
    </location>
</feature>
<dbReference type="Proteomes" id="UP000594364">
    <property type="component" value="Chromosome 2"/>
</dbReference>